<dbReference type="Gene3D" id="1.10.10.2910">
    <property type="match status" value="1"/>
</dbReference>
<keyword evidence="3" id="KW-1185">Reference proteome</keyword>
<dbReference type="EMBL" id="FPBX01000009">
    <property type="protein sequence ID" value="SFU56544.1"/>
    <property type="molecule type" value="Genomic_DNA"/>
</dbReference>
<gene>
    <name evidence="2" type="ORF">SAMN04489707_100913</name>
</gene>
<sequence length="174" mass="19573">MSLFAEGILNTHWDQSVPVNLAHIAKAMGIAVAVGDTGAACAVLEISRQRKARITINASHSFMRQRYGVAHALGHIALHHLRPGMRREIMVSESYHVDYSLRMESEANDFALRLLIPTQVLQFTLTEGHAESLQELAHLFEVPDILVKQRLADLDLRLPQPLVRQLQAQVRRDD</sequence>
<reference evidence="2 3" key="1">
    <citation type="submission" date="2016-10" db="EMBL/GenBank/DDBJ databases">
        <authorList>
            <person name="de Groot N.N."/>
        </authorList>
    </citation>
    <scope>NUCLEOTIDE SEQUENCE [LARGE SCALE GENOMIC DNA]</scope>
    <source>
        <strain evidence="2 3">R-24608</strain>
    </source>
</reference>
<evidence type="ECO:0000259" key="1">
    <source>
        <dbReference type="Pfam" id="PF06114"/>
    </source>
</evidence>
<proteinExistence type="predicted"/>
<accession>A0A1I7H7A3</accession>
<name>A0A1I7H7A3_9BURK</name>
<dbReference type="RefSeq" id="WP_158447345.1">
    <property type="nucleotide sequence ID" value="NZ_CYIG01000011.1"/>
</dbReference>
<dbReference type="STRING" id="343013.SAMN04489707_100913"/>
<dbReference type="Proteomes" id="UP000183656">
    <property type="component" value="Unassembled WGS sequence"/>
</dbReference>
<dbReference type="PANTHER" id="PTHR43236:SF2">
    <property type="entry name" value="BLL0069 PROTEIN"/>
    <property type="match status" value="1"/>
</dbReference>
<evidence type="ECO:0000313" key="3">
    <source>
        <dbReference type="Proteomes" id="UP000183656"/>
    </source>
</evidence>
<dbReference type="InterPro" id="IPR052345">
    <property type="entry name" value="Rad_response_metalloprotease"/>
</dbReference>
<feature type="domain" description="IrrE N-terminal-like" evidence="1">
    <location>
        <begin position="48"/>
        <end position="151"/>
    </location>
</feature>
<evidence type="ECO:0000313" key="2">
    <source>
        <dbReference type="EMBL" id="SFU56544.1"/>
    </source>
</evidence>
<protein>
    <recommendedName>
        <fullName evidence="1">IrrE N-terminal-like domain-containing protein</fullName>
    </recommendedName>
</protein>
<dbReference type="InterPro" id="IPR010359">
    <property type="entry name" value="IrrE_HExxH"/>
</dbReference>
<dbReference type="Pfam" id="PF06114">
    <property type="entry name" value="Peptidase_M78"/>
    <property type="match status" value="1"/>
</dbReference>
<organism evidence="2 3">
    <name type="scientific">Paenacidovorax caeni</name>
    <dbReference type="NCBI Taxonomy" id="343013"/>
    <lineage>
        <taxon>Bacteria</taxon>
        <taxon>Pseudomonadati</taxon>
        <taxon>Pseudomonadota</taxon>
        <taxon>Betaproteobacteria</taxon>
        <taxon>Burkholderiales</taxon>
        <taxon>Comamonadaceae</taxon>
        <taxon>Paenacidovorax</taxon>
    </lineage>
</organism>
<dbReference type="PANTHER" id="PTHR43236">
    <property type="entry name" value="ANTITOXIN HIGA1"/>
    <property type="match status" value="1"/>
</dbReference>
<dbReference type="AlphaFoldDB" id="A0A1I7H7A3"/>